<proteinExistence type="predicted"/>
<evidence type="ECO:0000313" key="3">
    <source>
        <dbReference type="Proteomes" id="UP001275084"/>
    </source>
</evidence>
<protein>
    <submittedName>
        <fullName evidence="2">Uncharacterized protein</fullName>
    </submittedName>
</protein>
<evidence type="ECO:0000313" key="2">
    <source>
        <dbReference type="EMBL" id="KAK3364134.1"/>
    </source>
</evidence>
<reference evidence="2" key="2">
    <citation type="submission" date="2023-06" db="EMBL/GenBank/DDBJ databases">
        <authorList>
            <consortium name="Lawrence Berkeley National Laboratory"/>
            <person name="Haridas S."/>
            <person name="Hensen N."/>
            <person name="Bonometti L."/>
            <person name="Westerberg I."/>
            <person name="Brannstrom I.O."/>
            <person name="Guillou S."/>
            <person name="Cros-Aarteil S."/>
            <person name="Calhoun S."/>
            <person name="Kuo A."/>
            <person name="Mondo S."/>
            <person name="Pangilinan J."/>
            <person name="Riley R."/>
            <person name="Labutti K."/>
            <person name="Andreopoulos B."/>
            <person name="Lipzen A."/>
            <person name="Chen C."/>
            <person name="Yanf M."/>
            <person name="Daum C."/>
            <person name="Ng V."/>
            <person name="Clum A."/>
            <person name="Steindorff A."/>
            <person name="Ohm R."/>
            <person name="Martin F."/>
            <person name="Silar P."/>
            <person name="Natvig D."/>
            <person name="Lalanne C."/>
            <person name="Gautier V."/>
            <person name="Ament-Velasquez S.L."/>
            <person name="Kruys A."/>
            <person name="Hutchinson M.I."/>
            <person name="Powell A.J."/>
            <person name="Barry K."/>
            <person name="Miller A.N."/>
            <person name="Grigoriev I.V."/>
            <person name="Debuchy R."/>
            <person name="Gladieux P."/>
            <person name="Thoren M.H."/>
            <person name="Johannesson H."/>
        </authorList>
    </citation>
    <scope>NUCLEOTIDE SEQUENCE</scope>
    <source>
        <strain evidence="2">CBS 955.72</strain>
    </source>
</reference>
<dbReference type="Proteomes" id="UP001275084">
    <property type="component" value="Unassembled WGS sequence"/>
</dbReference>
<evidence type="ECO:0000256" key="1">
    <source>
        <dbReference type="SAM" id="MobiDB-lite"/>
    </source>
</evidence>
<organism evidence="2 3">
    <name type="scientific">Lasiosphaeria hispida</name>
    <dbReference type="NCBI Taxonomy" id="260671"/>
    <lineage>
        <taxon>Eukaryota</taxon>
        <taxon>Fungi</taxon>
        <taxon>Dikarya</taxon>
        <taxon>Ascomycota</taxon>
        <taxon>Pezizomycotina</taxon>
        <taxon>Sordariomycetes</taxon>
        <taxon>Sordariomycetidae</taxon>
        <taxon>Sordariales</taxon>
        <taxon>Lasiosphaeriaceae</taxon>
        <taxon>Lasiosphaeria</taxon>
    </lineage>
</organism>
<dbReference type="EMBL" id="JAUIQD010000001">
    <property type="protein sequence ID" value="KAK3364134.1"/>
    <property type="molecule type" value="Genomic_DNA"/>
</dbReference>
<keyword evidence="3" id="KW-1185">Reference proteome</keyword>
<feature type="region of interest" description="Disordered" evidence="1">
    <location>
        <begin position="1"/>
        <end position="20"/>
    </location>
</feature>
<reference evidence="2" key="1">
    <citation type="journal article" date="2023" name="Mol. Phylogenet. Evol.">
        <title>Genome-scale phylogeny and comparative genomics of the fungal order Sordariales.</title>
        <authorList>
            <person name="Hensen N."/>
            <person name="Bonometti L."/>
            <person name="Westerberg I."/>
            <person name="Brannstrom I.O."/>
            <person name="Guillou S."/>
            <person name="Cros-Aarteil S."/>
            <person name="Calhoun S."/>
            <person name="Haridas S."/>
            <person name="Kuo A."/>
            <person name="Mondo S."/>
            <person name="Pangilinan J."/>
            <person name="Riley R."/>
            <person name="LaButti K."/>
            <person name="Andreopoulos B."/>
            <person name="Lipzen A."/>
            <person name="Chen C."/>
            <person name="Yan M."/>
            <person name="Daum C."/>
            <person name="Ng V."/>
            <person name="Clum A."/>
            <person name="Steindorff A."/>
            <person name="Ohm R.A."/>
            <person name="Martin F."/>
            <person name="Silar P."/>
            <person name="Natvig D.O."/>
            <person name="Lalanne C."/>
            <person name="Gautier V."/>
            <person name="Ament-Velasquez S.L."/>
            <person name="Kruys A."/>
            <person name="Hutchinson M.I."/>
            <person name="Powell A.J."/>
            <person name="Barry K."/>
            <person name="Miller A.N."/>
            <person name="Grigoriev I.V."/>
            <person name="Debuchy R."/>
            <person name="Gladieux P."/>
            <person name="Hiltunen Thoren M."/>
            <person name="Johannesson H."/>
        </authorList>
    </citation>
    <scope>NUCLEOTIDE SEQUENCE</scope>
    <source>
        <strain evidence="2">CBS 955.72</strain>
    </source>
</reference>
<dbReference type="AlphaFoldDB" id="A0AAJ0HWY1"/>
<accession>A0AAJ0HWY1</accession>
<sequence>MPFGIQDELSKVDSSSKPASGYHRLKSIIAEVEVAPKVPTWDYHGGKFAVKTMTRRDNEFVSELREAVTQPSLWYLIGEGLLDELEY</sequence>
<gene>
    <name evidence="2" type="ORF">B0T25DRAFT_563151</name>
</gene>
<comment type="caution">
    <text evidence="2">The sequence shown here is derived from an EMBL/GenBank/DDBJ whole genome shotgun (WGS) entry which is preliminary data.</text>
</comment>
<name>A0AAJ0HWY1_9PEZI</name>